<dbReference type="Proteomes" id="UP001328107">
    <property type="component" value="Unassembled WGS sequence"/>
</dbReference>
<comment type="caution">
    <text evidence="2">The sequence shown here is derived from an EMBL/GenBank/DDBJ whole genome shotgun (WGS) entry which is preliminary data.</text>
</comment>
<feature type="non-terminal residue" evidence="2">
    <location>
        <position position="1"/>
    </location>
</feature>
<evidence type="ECO:0000313" key="2">
    <source>
        <dbReference type="EMBL" id="GMR43812.1"/>
    </source>
</evidence>
<dbReference type="EMBL" id="BTRK01000003">
    <property type="protein sequence ID" value="GMR43812.1"/>
    <property type="molecule type" value="Genomic_DNA"/>
</dbReference>
<feature type="non-terminal residue" evidence="2">
    <location>
        <position position="81"/>
    </location>
</feature>
<name>A0AAN4ZSY8_9BILA</name>
<feature type="signal peptide" evidence="1">
    <location>
        <begin position="1"/>
        <end position="26"/>
    </location>
</feature>
<feature type="chain" id="PRO_5042935461" evidence="1">
    <location>
        <begin position="27"/>
        <end position="81"/>
    </location>
</feature>
<proteinExistence type="predicted"/>
<accession>A0AAN4ZSY8</accession>
<keyword evidence="1" id="KW-0732">Signal</keyword>
<protein>
    <submittedName>
        <fullName evidence="2">Uncharacterized protein</fullName>
    </submittedName>
</protein>
<evidence type="ECO:0000256" key="1">
    <source>
        <dbReference type="SAM" id="SignalP"/>
    </source>
</evidence>
<evidence type="ECO:0000313" key="3">
    <source>
        <dbReference type="Proteomes" id="UP001328107"/>
    </source>
</evidence>
<organism evidence="2 3">
    <name type="scientific">Pristionchus mayeri</name>
    <dbReference type="NCBI Taxonomy" id="1317129"/>
    <lineage>
        <taxon>Eukaryota</taxon>
        <taxon>Metazoa</taxon>
        <taxon>Ecdysozoa</taxon>
        <taxon>Nematoda</taxon>
        <taxon>Chromadorea</taxon>
        <taxon>Rhabditida</taxon>
        <taxon>Rhabditina</taxon>
        <taxon>Diplogasteromorpha</taxon>
        <taxon>Diplogasteroidea</taxon>
        <taxon>Neodiplogasteridae</taxon>
        <taxon>Pristionchus</taxon>
    </lineage>
</organism>
<dbReference type="AlphaFoldDB" id="A0AAN4ZSY8"/>
<gene>
    <name evidence="2" type="ORF">PMAYCL1PPCAC_14007</name>
</gene>
<keyword evidence="3" id="KW-1185">Reference proteome</keyword>
<sequence>RLDGRAMRTMLISLVCLFSLSQLAIASNLIDIPEKQCGDKLTFLCYVPEICTDENLVVSPGVPLSDVKVVEVVKDAKITKD</sequence>
<reference evidence="3" key="1">
    <citation type="submission" date="2022-10" db="EMBL/GenBank/DDBJ databases">
        <title>Genome assembly of Pristionchus species.</title>
        <authorList>
            <person name="Yoshida K."/>
            <person name="Sommer R.J."/>
        </authorList>
    </citation>
    <scope>NUCLEOTIDE SEQUENCE [LARGE SCALE GENOMIC DNA]</scope>
    <source>
        <strain evidence="3">RS5460</strain>
    </source>
</reference>